<sequence length="54" mass="6117">MLATMPSLPRLATLVSLKRHSGRSQSEIRGLFLFPHEREVHGDPRGLRILLPKT</sequence>
<dbReference type="EMBL" id="GBXM01094379">
    <property type="protein sequence ID" value="JAH14198.1"/>
    <property type="molecule type" value="Transcribed_RNA"/>
</dbReference>
<reference evidence="1" key="1">
    <citation type="submission" date="2014-11" db="EMBL/GenBank/DDBJ databases">
        <authorList>
            <person name="Amaro Gonzalez C."/>
        </authorList>
    </citation>
    <scope>NUCLEOTIDE SEQUENCE</scope>
</reference>
<evidence type="ECO:0000313" key="1">
    <source>
        <dbReference type="EMBL" id="JAH14198.1"/>
    </source>
</evidence>
<proteinExistence type="predicted"/>
<reference evidence="1" key="2">
    <citation type="journal article" date="2015" name="Fish Shellfish Immunol.">
        <title>Early steps in the European eel (Anguilla anguilla)-Vibrio vulnificus interaction in the gills: Role of the RtxA13 toxin.</title>
        <authorList>
            <person name="Callol A."/>
            <person name="Pajuelo D."/>
            <person name="Ebbesson L."/>
            <person name="Teles M."/>
            <person name="MacKenzie S."/>
            <person name="Amaro C."/>
        </authorList>
    </citation>
    <scope>NUCLEOTIDE SEQUENCE</scope>
</reference>
<organism evidence="1">
    <name type="scientific">Anguilla anguilla</name>
    <name type="common">European freshwater eel</name>
    <name type="synonym">Muraena anguilla</name>
    <dbReference type="NCBI Taxonomy" id="7936"/>
    <lineage>
        <taxon>Eukaryota</taxon>
        <taxon>Metazoa</taxon>
        <taxon>Chordata</taxon>
        <taxon>Craniata</taxon>
        <taxon>Vertebrata</taxon>
        <taxon>Euteleostomi</taxon>
        <taxon>Actinopterygii</taxon>
        <taxon>Neopterygii</taxon>
        <taxon>Teleostei</taxon>
        <taxon>Anguilliformes</taxon>
        <taxon>Anguillidae</taxon>
        <taxon>Anguilla</taxon>
    </lineage>
</organism>
<protein>
    <submittedName>
        <fullName evidence="1">Uncharacterized protein</fullName>
    </submittedName>
</protein>
<dbReference type="AlphaFoldDB" id="A0A0E9QDK5"/>
<name>A0A0E9QDK5_ANGAN</name>
<accession>A0A0E9QDK5</accession>